<evidence type="ECO:0000259" key="2">
    <source>
        <dbReference type="PROSITE" id="PS50181"/>
    </source>
</evidence>
<feature type="domain" description="F-box" evidence="2">
    <location>
        <begin position="42"/>
        <end position="67"/>
    </location>
</feature>
<dbReference type="Pfam" id="PF00646">
    <property type="entry name" value="F-box"/>
    <property type="match status" value="1"/>
</dbReference>
<reference evidence="3" key="1">
    <citation type="submission" date="2015-11" db="EMBL/GenBank/DDBJ databases">
        <title>De novo transcriptome assembly of four potential Pierce s Disease insect vectors from Arizona vineyards.</title>
        <authorList>
            <person name="Tassone E.E."/>
        </authorList>
    </citation>
    <scope>NUCLEOTIDE SEQUENCE</scope>
</reference>
<dbReference type="EMBL" id="GEBQ01008559">
    <property type="protein sequence ID" value="JAT31418.1"/>
    <property type="molecule type" value="Transcribed_RNA"/>
</dbReference>
<feature type="non-terminal residue" evidence="3">
    <location>
        <position position="1"/>
    </location>
</feature>
<feature type="chain" id="PRO_5008588004" description="F-box domain-containing protein" evidence="1">
    <location>
        <begin position="19"/>
        <end position="110"/>
    </location>
</feature>
<dbReference type="InterPro" id="IPR001810">
    <property type="entry name" value="F-box_dom"/>
</dbReference>
<keyword evidence="1" id="KW-0732">Signal</keyword>
<dbReference type="InterPro" id="IPR036047">
    <property type="entry name" value="F-box-like_dom_sf"/>
</dbReference>
<proteinExistence type="predicted"/>
<gene>
    <name evidence="3" type="ORF">g.47488</name>
</gene>
<name>A0A1B6M681_9HEMI</name>
<feature type="non-terminal residue" evidence="3">
    <location>
        <position position="110"/>
    </location>
</feature>
<feature type="signal peptide" evidence="1">
    <location>
        <begin position="1"/>
        <end position="18"/>
    </location>
</feature>
<sequence length="110" mass="12096">FSLCCKCFLSTLIGPCLQQLSYKGEGYVNTCGIYIILPVKVNMALADLPVEMLEEILQYLPVEDMFRAWQAVGVEGSDHYWAGECAGGRDSTSWRMMTAGELQSSVTTTG</sequence>
<dbReference type="CDD" id="cd09917">
    <property type="entry name" value="F-box_SF"/>
    <property type="match status" value="1"/>
</dbReference>
<organism evidence="3">
    <name type="scientific">Graphocephala atropunctata</name>
    <dbReference type="NCBI Taxonomy" id="36148"/>
    <lineage>
        <taxon>Eukaryota</taxon>
        <taxon>Metazoa</taxon>
        <taxon>Ecdysozoa</taxon>
        <taxon>Arthropoda</taxon>
        <taxon>Hexapoda</taxon>
        <taxon>Insecta</taxon>
        <taxon>Pterygota</taxon>
        <taxon>Neoptera</taxon>
        <taxon>Paraneoptera</taxon>
        <taxon>Hemiptera</taxon>
        <taxon>Auchenorrhyncha</taxon>
        <taxon>Membracoidea</taxon>
        <taxon>Cicadellidae</taxon>
        <taxon>Cicadellinae</taxon>
        <taxon>Cicadellini</taxon>
        <taxon>Graphocephala</taxon>
    </lineage>
</organism>
<dbReference type="SUPFAM" id="SSF81383">
    <property type="entry name" value="F-box domain"/>
    <property type="match status" value="1"/>
</dbReference>
<accession>A0A1B6M681</accession>
<evidence type="ECO:0000313" key="3">
    <source>
        <dbReference type="EMBL" id="JAT31418.1"/>
    </source>
</evidence>
<dbReference type="PROSITE" id="PS50181">
    <property type="entry name" value="FBOX"/>
    <property type="match status" value="1"/>
</dbReference>
<protein>
    <recommendedName>
        <fullName evidence="2">F-box domain-containing protein</fullName>
    </recommendedName>
</protein>
<dbReference type="AlphaFoldDB" id="A0A1B6M681"/>
<evidence type="ECO:0000256" key="1">
    <source>
        <dbReference type="SAM" id="SignalP"/>
    </source>
</evidence>